<gene>
    <name evidence="2" type="ORF">GCG54_00012005</name>
</gene>
<dbReference type="AlphaFoldDB" id="A0A8H4CPN9"/>
<name>A0A8H4CPN9_COLGL</name>
<accession>A0A8H4CPN9</accession>
<feature type="region of interest" description="Disordered" evidence="1">
    <location>
        <begin position="1"/>
        <end position="27"/>
    </location>
</feature>
<dbReference type="EMBL" id="WVTB01000028">
    <property type="protein sequence ID" value="KAF3807607.1"/>
    <property type="molecule type" value="Genomic_DNA"/>
</dbReference>
<reference evidence="2" key="1">
    <citation type="journal article" date="2020" name="Phytopathology">
        <title>Genome sequence and comparative analysis of Colletotrichum gloeosporioides isolated from Liriodendron leaves.</title>
        <authorList>
            <person name="Fu F.F."/>
            <person name="Hao Z."/>
            <person name="Wang P."/>
            <person name="Lu Y."/>
            <person name="Xue L.J."/>
            <person name="Wei G."/>
            <person name="Tian Y."/>
            <person name="Baishi H."/>
            <person name="Xu H."/>
            <person name="Shi J."/>
            <person name="Cheng T."/>
            <person name="Wang G."/>
            <person name="Yi Y."/>
            <person name="Chen J."/>
        </authorList>
    </citation>
    <scope>NUCLEOTIDE SEQUENCE</scope>
    <source>
        <strain evidence="2">Lc1</strain>
    </source>
</reference>
<dbReference type="GeneID" id="69019128"/>
<evidence type="ECO:0000313" key="3">
    <source>
        <dbReference type="Proteomes" id="UP000613401"/>
    </source>
</evidence>
<evidence type="ECO:0000313" key="2">
    <source>
        <dbReference type="EMBL" id="KAF3807607.1"/>
    </source>
</evidence>
<sequence length="67" mass="7184">LLNATNQKKSASTGSRREKNARSPTRGIRLPAAVAGAEGAAVQWPRLLKQLLAHPGLDLQRRQSPAC</sequence>
<reference evidence="2" key="2">
    <citation type="submission" date="2020-03" db="EMBL/GenBank/DDBJ databases">
        <authorList>
            <person name="Fu F.-F."/>
            <person name="Chen J."/>
        </authorList>
    </citation>
    <scope>NUCLEOTIDE SEQUENCE</scope>
    <source>
        <strain evidence="2">Lc1</strain>
    </source>
</reference>
<comment type="caution">
    <text evidence="2">The sequence shown here is derived from an EMBL/GenBank/DDBJ whole genome shotgun (WGS) entry which is preliminary data.</text>
</comment>
<feature type="compositionally biased region" description="Polar residues" evidence="1">
    <location>
        <begin position="1"/>
        <end position="14"/>
    </location>
</feature>
<evidence type="ECO:0000256" key="1">
    <source>
        <dbReference type="SAM" id="MobiDB-lite"/>
    </source>
</evidence>
<feature type="non-terminal residue" evidence="2">
    <location>
        <position position="1"/>
    </location>
</feature>
<proteinExistence type="predicted"/>
<dbReference type="RefSeq" id="XP_045266766.1">
    <property type="nucleotide sequence ID" value="XM_045411893.1"/>
</dbReference>
<protein>
    <submittedName>
        <fullName evidence="2">Uncharacterized protein</fullName>
    </submittedName>
</protein>
<dbReference type="Proteomes" id="UP000613401">
    <property type="component" value="Unassembled WGS sequence"/>
</dbReference>
<keyword evidence="3" id="KW-1185">Reference proteome</keyword>
<organism evidence="2 3">
    <name type="scientific">Colletotrichum gloeosporioides</name>
    <name type="common">Anthracnose fungus</name>
    <name type="synonym">Glomerella cingulata</name>
    <dbReference type="NCBI Taxonomy" id="474922"/>
    <lineage>
        <taxon>Eukaryota</taxon>
        <taxon>Fungi</taxon>
        <taxon>Dikarya</taxon>
        <taxon>Ascomycota</taxon>
        <taxon>Pezizomycotina</taxon>
        <taxon>Sordariomycetes</taxon>
        <taxon>Hypocreomycetidae</taxon>
        <taxon>Glomerellales</taxon>
        <taxon>Glomerellaceae</taxon>
        <taxon>Colletotrichum</taxon>
        <taxon>Colletotrichum gloeosporioides species complex</taxon>
    </lineage>
</organism>